<sequence>MIARCRNKAWIVKLHDNGLEPAFDAHNVTGINEGSSNAILQRGVKGHIIVYPQNPTSVLDLLPPPLEDMCTAACVIFVGSHPPSQDWLREKATPLIFRKEKLQRALEWLRTHNPLYRDVRINQAFLDGLQDEEILPVRIEHVYPDSSTSVVNSSYDNNAGRDDGPDDSAVAFERVVVSDVSGNESSTVLKRAASKHVRQKQGSYVRLPHGSQPASEFDNQSLFPMMYPTLFPYGLGGIGLPERLVPVSMKAHVKHL</sequence>
<protein>
    <recommendedName>
        <fullName evidence="1">DUF6570 domain-containing protein</fullName>
    </recommendedName>
</protein>
<dbReference type="EMBL" id="ML179579">
    <property type="protein sequence ID" value="THU84822.1"/>
    <property type="molecule type" value="Genomic_DNA"/>
</dbReference>
<dbReference type="OrthoDB" id="3235800at2759"/>
<proteinExistence type="predicted"/>
<dbReference type="InterPro" id="IPR046700">
    <property type="entry name" value="DUF6570"/>
</dbReference>
<evidence type="ECO:0000259" key="1">
    <source>
        <dbReference type="Pfam" id="PF20209"/>
    </source>
</evidence>
<dbReference type="Pfam" id="PF20209">
    <property type="entry name" value="DUF6570"/>
    <property type="match status" value="1"/>
</dbReference>
<organism evidence="2 3">
    <name type="scientific">Dendrothele bispora (strain CBS 962.96)</name>
    <dbReference type="NCBI Taxonomy" id="1314807"/>
    <lineage>
        <taxon>Eukaryota</taxon>
        <taxon>Fungi</taxon>
        <taxon>Dikarya</taxon>
        <taxon>Basidiomycota</taxon>
        <taxon>Agaricomycotina</taxon>
        <taxon>Agaricomycetes</taxon>
        <taxon>Agaricomycetidae</taxon>
        <taxon>Agaricales</taxon>
        <taxon>Agaricales incertae sedis</taxon>
        <taxon>Dendrothele</taxon>
    </lineage>
</organism>
<evidence type="ECO:0000313" key="2">
    <source>
        <dbReference type="EMBL" id="THU84822.1"/>
    </source>
</evidence>
<dbReference type="Proteomes" id="UP000297245">
    <property type="component" value="Unassembled WGS sequence"/>
</dbReference>
<reference evidence="2 3" key="1">
    <citation type="journal article" date="2019" name="Nat. Ecol. Evol.">
        <title>Megaphylogeny resolves global patterns of mushroom evolution.</title>
        <authorList>
            <person name="Varga T."/>
            <person name="Krizsan K."/>
            <person name="Foldi C."/>
            <person name="Dima B."/>
            <person name="Sanchez-Garcia M."/>
            <person name="Sanchez-Ramirez S."/>
            <person name="Szollosi G.J."/>
            <person name="Szarkandi J.G."/>
            <person name="Papp V."/>
            <person name="Albert L."/>
            <person name="Andreopoulos W."/>
            <person name="Angelini C."/>
            <person name="Antonin V."/>
            <person name="Barry K.W."/>
            <person name="Bougher N.L."/>
            <person name="Buchanan P."/>
            <person name="Buyck B."/>
            <person name="Bense V."/>
            <person name="Catcheside P."/>
            <person name="Chovatia M."/>
            <person name="Cooper J."/>
            <person name="Damon W."/>
            <person name="Desjardin D."/>
            <person name="Finy P."/>
            <person name="Geml J."/>
            <person name="Haridas S."/>
            <person name="Hughes K."/>
            <person name="Justo A."/>
            <person name="Karasinski D."/>
            <person name="Kautmanova I."/>
            <person name="Kiss B."/>
            <person name="Kocsube S."/>
            <person name="Kotiranta H."/>
            <person name="LaButti K.M."/>
            <person name="Lechner B.E."/>
            <person name="Liimatainen K."/>
            <person name="Lipzen A."/>
            <person name="Lukacs Z."/>
            <person name="Mihaltcheva S."/>
            <person name="Morgado L.N."/>
            <person name="Niskanen T."/>
            <person name="Noordeloos M.E."/>
            <person name="Ohm R.A."/>
            <person name="Ortiz-Santana B."/>
            <person name="Ovrebo C."/>
            <person name="Racz N."/>
            <person name="Riley R."/>
            <person name="Savchenko A."/>
            <person name="Shiryaev A."/>
            <person name="Soop K."/>
            <person name="Spirin V."/>
            <person name="Szebenyi C."/>
            <person name="Tomsovsky M."/>
            <person name="Tulloss R.E."/>
            <person name="Uehling J."/>
            <person name="Grigoriev I.V."/>
            <person name="Vagvolgyi C."/>
            <person name="Papp T."/>
            <person name="Martin F.M."/>
            <person name="Miettinen O."/>
            <person name="Hibbett D.S."/>
            <person name="Nagy L.G."/>
        </authorList>
    </citation>
    <scope>NUCLEOTIDE SEQUENCE [LARGE SCALE GENOMIC DNA]</scope>
    <source>
        <strain evidence="2 3">CBS 962.96</strain>
    </source>
</reference>
<feature type="domain" description="DUF6570" evidence="1">
    <location>
        <begin position="1"/>
        <end position="125"/>
    </location>
</feature>
<evidence type="ECO:0000313" key="3">
    <source>
        <dbReference type="Proteomes" id="UP000297245"/>
    </source>
</evidence>
<name>A0A4S8L7Z4_DENBC</name>
<keyword evidence="3" id="KW-1185">Reference proteome</keyword>
<dbReference type="AlphaFoldDB" id="A0A4S8L7Z4"/>
<feature type="non-terminal residue" evidence="2">
    <location>
        <position position="256"/>
    </location>
</feature>
<gene>
    <name evidence="2" type="ORF">K435DRAFT_686827</name>
</gene>
<accession>A0A4S8L7Z4</accession>